<evidence type="ECO:0000313" key="3">
    <source>
        <dbReference type="Proteomes" id="UP000236173"/>
    </source>
</evidence>
<evidence type="ECO:0000313" key="2">
    <source>
        <dbReference type="EMBL" id="GBC99432.1"/>
    </source>
</evidence>
<feature type="domain" description="3-keto-alpha-glucoside-1,2-lyase/3-keto-2-hydroxy-glucal hydratase" evidence="1">
    <location>
        <begin position="211"/>
        <end position="367"/>
    </location>
</feature>
<gene>
    <name evidence="2" type="ORF">HRbin17_01956</name>
</gene>
<name>A0A2H5XE28_9BACT</name>
<dbReference type="EMBL" id="BEHT01000027">
    <property type="protein sequence ID" value="GBC99432.1"/>
    <property type="molecule type" value="Genomic_DNA"/>
</dbReference>
<dbReference type="GO" id="GO:0016787">
    <property type="term" value="F:hydrolase activity"/>
    <property type="evidence" value="ECO:0007669"/>
    <property type="project" value="InterPro"/>
</dbReference>
<evidence type="ECO:0000259" key="1">
    <source>
        <dbReference type="Pfam" id="PF06439"/>
    </source>
</evidence>
<organism evidence="2 3">
    <name type="scientific">Candidatus Fervidibacter japonicus</name>
    <dbReference type="NCBI Taxonomy" id="2035412"/>
    <lineage>
        <taxon>Bacteria</taxon>
        <taxon>Candidatus Fervidibacterota</taxon>
        <taxon>Candidatus Fervidibacter</taxon>
    </lineage>
</organism>
<feature type="domain" description="3-keto-alpha-glucoside-1,2-lyase/3-keto-2-hydroxy-glucal hydratase" evidence="1">
    <location>
        <begin position="34"/>
        <end position="205"/>
    </location>
</feature>
<dbReference type="Pfam" id="PF06439">
    <property type="entry name" value="3keto-disac_hyd"/>
    <property type="match status" value="2"/>
</dbReference>
<dbReference type="Proteomes" id="UP000236173">
    <property type="component" value="Unassembled WGS sequence"/>
</dbReference>
<reference evidence="3" key="1">
    <citation type="submission" date="2017-09" db="EMBL/GenBank/DDBJ databases">
        <title>Metaegenomics of thermophilic ammonia-oxidizing enrichment culture.</title>
        <authorList>
            <person name="Kato S."/>
            <person name="Suzuki K."/>
        </authorList>
    </citation>
    <scope>NUCLEOTIDE SEQUENCE [LARGE SCALE GENOMIC DNA]</scope>
</reference>
<protein>
    <recommendedName>
        <fullName evidence="1">3-keto-alpha-glucoside-1,2-lyase/3-keto-2-hydroxy-glucal hydratase domain-containing protein</fullName>
    </recommendedName>
</protein>
<comment type="caution">
    <text evidence="2">The sequence shown here is derived from an EMBL/GenBank/DDBJ whole genome shotgun (WGS) entry which is preliminary data.</text>
</comment>
<dbReference type="AlphaFoldDB" id="A0A2H5XE28"/>
<dbReference type="Gene3D" id="2.60.120.560">
    <property type="entry name" value="Exo-inulinase, domain 1"/>
    <property type="match status" value="2"/>
</dbReference>
<proteinExistence type="predicted"/>
<dbReference type="InterPro" id="IPR010496">
    <property type="entry name" value="AL/BT2_dom"/>
</dbReference>
<sequence length="370" mass="41782">MRSRMILLGMTALVTITASIGFVQPLTPEERAQGFMALFNGKDLDGWDIIGDADTWQVKDGVIVCTGKGSGWLKSKWEFDDFVFRVEWRVKKGGNSGVFFRALPVADPWVNGFEVQILDDGGQISPTNCGALYGLVAPKTNPIKSDAWNTYEIRAVGDRVQVYFNGVLVHDVDLSAQPEMAKRPKRGYIGLQNHGDYVEFRNLRVLEIGYRWLFNGSDLSAWKTEGAGEWKILPDGVLHYTGKGTHLWTRESFRNFVLRLEWRIEKGGDSGIYLRGDVRGRAQVNIWEHPMGSGQIWGYNIAPQKRMDAPTGQWNYMEIRMVGNKVSVWLNGMWVIEDAALPDIASEGPIALQHHGTPLWFRNIRIKVLP</sequence>
<accession>A0A2H5XE28</accession>